<sequence>MLWLIWWLIPGPEQFLHVLLAVLVVASAVRFPYARISGIAFHVLAGVALLLCPGLIHSPAISGKFDVLHSFLQRFGAAFHFGFAYFNYRTLHDRLRIEPAIYLAKAITALALLFNEVFTAYHLLETKERGLQISDKFLSSAILLEGVWLGVELYRLFLSYQQRDAAGELNLLSKRTQRYLTNDKAVFDVEIALIIDATLSLAYALVNFAFPRQILTFVIKREYPIDGLHVLFSRQFGAFFLFSAIVSLLATQFTYARQKNYIFQRILTQALIFFIHIIGHWGYGVYSTSHITPFMISGFYITVLLSIYYRIKAQLPEGVEDEDDIGASTSIRTTTYKKTVKTT</sequence>
<feature type="transmembrane region" description="Helical" evidence="1">
    <location>
        <begin position="262"/>
        <end position="283"/>
    </location>
</feature>
<proteinExistence type="predicted"/>
<protein>
    <submittedName>
        <fullName evidence="3">Uncharacterized protein</fullName>
    </submittedName>
</protein>
<evidence type="ECO:0000313" key="3">
    <source>
        <dbReference type="WBParaSite" id="ACRNAN_scaffold6165.g7353.t1"/>
    </source>
</evidence>
<keyword evidence="1" id="KW-1133">Transmembrane helix</keyword>
<accession>A0A914E6X6</accession>
<dbReference type="WBParaSite" id="ACRNAN_scaffold6165.g7353.t1">
    <property type="protein sequence ID" value="ACRNAN_scaffold6165.g7353.t1"/>
    <property type="gene ID" value="ACRNAN_scaffold6165.g7353"/>
</dbReference>
<feature type="transmembrane region" description="Helical" evidence="1">
    <location>
        <begin position="67"/>
        <end position="88"/>
    </location>
</feature>
<name>A0A914E6X6_9BILA</name>
<feature type="transmembrane region" description="Helical" evidence="1">
    <location>
        <begin position="136"/>
        <end position="154"/>
    </location>
</feature>
<evidence type="ECO:0000313" key="2">
    <source>
        <dbReference type="Proteomes" id="UP000887540"/>
    </source>
</evidence>
<keyword evidence="1" id="KW-0812">Transmembrane</keyword>
<dbReference type="AlphaFoldDB" id="A0A914E6X6"/>
<evidence type="ECO:0000256" key="1">
    <source>
        <dbReference type="SAM" id="Phobius"/>
    </source>
</evidence>
<feature type="transmembrane region" description="Helical" evidence="1">
    <location>
        <begin position="15"/>
        <end position="33"/>
    </location>
</feature>
<feature type="transmembrane region" description="Helical" evidence="1">
    <location>
        <begin position="100"/>
        <end position="124"/>
    </location>
</feature>
<keyword evidence="1" id="KW-0472">Membrane</keyword>
<feature type="transmembrane region" description="Helical" evidence="1">
    <location>
        <begin position="185"/>
        <end position="210"/>
    </location>
</feature>
<organism evidence="2 3">
    <name type="scientific">Acrobeloides nanus</name>
    <dbReference type="NCBI Taxonomy" id="290746"/>
    <lineage>
        <taxon>Eukaryota</taxon>
        <taxon>Metazoa</taxon>
        <taxon>Ecdysozoa</taxon>
        <taxon>Nematoda</taxon>
        <taxon>Chromadorea</taxon>
        <taxon>Rhabditida</taxon>
        <taxon>Tylenchina</taxon>
        <taxon>Cephalobomorpha</taxon>
        <taxon>Cephaloboidea</taxon>
        <taxon>Cephalobidae</taxon>
        <taxon>Acrobeloides</taxon>
    </lineage>
</organism>
<reference evidence="3" key="1">
    <citation type="submission" date="2022-11" db="UniProtKB">
        <authorList>
            <consortium name="WormBaseParasite"/>
        </authorList>
    </citation>
    <scope>IDENTIFICATION</scope>
</reference>
<feature type="transmembrane region" description="Helical" evidence="1">
    <location>
        <begin position="289"/>
        <end position="309"/>
    </location>
</feature>
<feature type="transmembrane region" description="Helical" evidence="1">
    <location>
        <begin position="230"/>
        <end position="250"/>
    </location>
</feature>
<keyword evidence="2" id="KW-1185">Reference proteome</keyword>
<dbReference type="Proteomes" id="UP000887540">
    <property type="component" value="Unplaced"/>
</dbReference>
<feature type="transmembrane region" description="Helical" evidence="1">
    <location>
        <begin position="40"/>
        <end position="61"/>
    </location>
</feature>